<dbReference type="AlphaFoldDB" id="A0AAD4MDD4"/>
<organism evidence="2 3">
    <name type="scientific">Multifurca ochricompacta</name>
    <dbReference type="NCBI Taxonomy" id="376703"/>
    <lineage>
        <taxon>Eukaryota</taxon>
        <taxon>Fungi</taxon>
        <taxon>Dikarya</taxon>
        <taxon>Basidiomycota</taxon>
        <taxon>Agaricomycotina</taxon>
        <taxon>Agaricomycetes</taxon>
        <taxon>Russulales</taxon>
        <taxon>Russulaceae</taxon>
        <taxon>Multifurca</taxon>
    </lineage>
</organism>
<evidence type="ECO:0000256" key="1">
    <source>
        <dbReference type="SAM" id="MobiDB-lite"/>
    </source>
</evidence>
<sequence length="270" mass="29702">MLVSLVSGWHSNPISISRIIYHIISPNTHLSFSLSLLLSLMTTPTNIQLSLQIQRSLQGQTHSVDSALTQQQTSPSPTTSDFSEVSVSLTPPIDSFGPPAPSLLPPLDAQSHFSVPGSSSDIIIAHPYARLYAKKNATGAKRRKIWNHALEKSVFTAHEIATMGAPHRRTIYIATLEAHVDCLHSQLLAIGLYPVPFERLEPFKGLNCKTAKSMVAGLQHDASHIKMKLLELERANHTLKTRSHFLETQDDSHEAGLCMHHDLLESTTSS</sequence>
<dbReference type="Proteomes" id="UP001203297">
    <property type="component" value="Unassembled WGS sequence"/>
</dbReference>
<name>A0AAD4MDD4_9AGAM</name>
<accession>A0AAD4MDD4</accession>
<evidence type="ECO:0000313" key="3">
    <source>
        <dbReference type="Proteomes" id="UP001203297"/>
    </source>
</evidence>
<evidence type="ECO:0000313" key="2">
    <source>
        <dbReference type="EMBL" id="KAI0307809.1"/>
    </source>
</evidence>
<feature type="compositionally biased region" description="Low complexity" evidence="1">
    <location>
        <begin position="69"/>
        <end position="80"/>
    </location>
</feature>
<dbReference type="EMBL" id="WTXG01000001">
    <property type="protein sequence ID" value="KAI0307809.1"/>
    <property type="molecule type" value="Genomic_DNA"/>
</dbReference>
<comment type="caution">
    <text evidence="2">The sequence shown here is derived from an EMBL/GenBank/DDBJ whole genome shotgun (WGS) entry which is preliminary data.</text>
</comment>
<keyword evidence="3" id="KW-1185">Reference proteome</keyword>
<protein>
    <submittedName>
        <fullName evidence="2">Uncharacterized protein</fullName>
    </submittedName>
</protein>
<gene>
    <name evidence="2" type="ORF">B0F90DRAFT_1677477</name>
</gene>
<reference evidence="2" key="1">
    <citation type="journal article" date="2022" name="New Phytol.">
        <title>Evolutionary transition to the ectomycorrhizal habit in the genomes of a hyperdiverse lineage of mushroom-forming fungi.</title>
        <authorList>
            <person name="Looney B."/>
            <person name="Miyauchi S."/>
            <person name="Morin E."/>
            <person name="Drula E."/>
            <person name="Courty P.E."/>
            <person name="Kohler A."/>
            <person name="Kuo A."/>
            <person name="LaButti K."/>
            <person name="Pangilinan J."/>
            <person name="Lipzen A."/>
            <person name="Riley R."/>
            <person name="Andreopoulos W."/>
            <person name="He G."/>
            <person name="Johnson J."/>
            <person name="Nolan M."/>
            <person name="Tritt A."/>
            <person name="Barry K.W."/>
            <person name="Grigoriev I.V."/>
            <person name="Nagy L.G."/>
            <person name="Hibbett D."/>
            <person name="Henrissat B."/>
            <person name="Matheny P.B."/>
            <person name="Labbe J."/>
            <person name="Martin F.M."/>
        </authorList>
    </citation>
    <scope>NUCLEOTIDE SEQUENCE</scope>
    <source>
        <strain evidence="2">BPL690</strain>
    </source>
</reference>
<feature type="region of interest" description="Disordered" evidence="1">
    <location>
        <begin position="62"/>
        <end position="85"/>
    </location>
</feature>
<proteinExistence type="predicted"/>